<evidence type="ECO:0008006" key="3">
    <source>
        <dbReference type="Google" id="ProtNLM"/>
    </source>
</evidence>
<keyword evidence="2" id="KW-1185">Reference proteome</keyword>
<protein>
    <recommendedName>
        <fullName evidence="3">Lipoprotein</fullName>
    </recommendedName>
</protein>
<evidence type="ECO:0000313" key="1">
    <source>
        <dbReference type="EMBL" id="MBQ0909379.1"/>
    </source>
</evidence>
<accession>A0ABS5D5Q9</accession>
<gene>
    <name evidence="1" type="ORF">KBJ98_11750</name>
</gene>
<dbReference type="EMBL" id="JAGPXB010000012">
    <property type="protein sequence ID" value="MBQ0909379.1"/>
    <property type="molecule type" value="Genomic_DNA"/>
</dbReference>
<reference evidence="1 2" key="1">
    <citation type="submission" date="2021-04" db="EMBL/GenBank/DDBJ databases">
        <title>Description of novel Flavobacterium sp. F-328.</title>
        <authorList>
            <person name="Saticioglu I.B."/>
        </authorList>
    </citation>
    <scope>NUCLEOTIDE SEQUENCE [LARGE SCALE GENOMIC DNA]</scope>
    <source>
        <strain evidence="1 2">F-328</strain>
    </source>
</reference>
<comment type="caution">
    <text evidence="1">The sequence shown here is derived from an EMBL/GenBank/DDBJ whole genome shotgun (WGS) entry which is preliminary data.</text>
</comment>
<dbReference type="RefSeq" id="WP_210790916.1">
    <property type="nucleotide sequence ID" value="NZ_JAGPXB010000012.1"/>
</dbReference>
<sequence length="168" mass="19624">MRKLFYSSIIALFLLSCKKERNTNNFDNIIHFVITDEIASKNDTVKRFNEVFSSVNGHKINFQTFEKELISYGYLKNPVPKEKIKKIDEFLTNDINYESHLTACVPSYRDILILKKNSKTVSVLKLCFECGMVDKYGVIESNYSKNTDFDTYIMNLEVFNKILYGKTH</sequence>
<proteinExistence type="predicted"/>
<dbReference type="Proteomes" id="UP000679008">
    <property type="component" value="Unassembled WGS sequence"/>
</dbReference>
<evidence type="ECO:0000313" key="2">
    <source>
        <dbReference type="Proteomes" id="UP000679008"/>
    </source>
</evidence>
<organism evidence="1 2">
    <name type="scientific">Flavobacterium erciyesense</name>
    <dbReference type="NCBI Taxonomy" id="2825842"/>
    <lineage>
        <taxon>Bacteria</taxon>
        <taxon>Pseudomonadati</taxon>
        <taxon>Bacteroidota</taxon>
        <taxon>Flavobacteriia</taxon>
        <taxon>Flavobacteriales</taxon>
        <taxon>Flavobacteriaceae</taxon>
        <taxon>Flavobacterium</taxon>
    </lineage>
</organism>
<dbReference type="PROSITE" id="PS51257">
    <property type="entry name" value="PROKAR_LIPOPROTEIN"/>
    <property type="match status" value="1"/>
</dbReference>
<name>A0ABS5D5Q9_9FLAO</name>